<feature type="domain" description="RNA polymerase sigma factor 70 region 4 type 2" evidence="6">
    <location>
        <begin position="114"/>
        <end position="158"/>
    </location>
</feature>
<gene>
    <name evidence="7" type="ORF">CLM73_26715</name>
</gene>
<keyword evidence="4" id="KW-0804">Transcription</keyword>
<organism evidence="7 8">
    <name type="scientific">Achromobacter spanius</name>
    <dbReference type="NCBI Taxonomy" id="217203"/>
    <lineage>
        <taxon>Bacteria</taxon>
        <taxon>Pseudomonadati</taxon>
        <taxon>Pseudomonadota</taxon>
        <taxon>Betaproteobacteria</taxon>
        <taxon>Burkholderiales</taxon>
        <taxon>Alcaligenaceae</taxon>
        <taxon>Achromobacter</taxon>
    </lineage>
</organism>
<dbReference type="Proteomes" id="UP000239477">
    <property type="component" value="Chromosome"/>
</dbReference>
<evidence type="ECO:0000256" key="2">
    <source>
        <dbReference type="ARBA" id="ARBA00023015"/>
    </source>
</evidence>
<dbReference type="InterPro" id="IPR007627">
    <property type="entry name" value="RNA_pol_sigma70_r2"/>
</dbReference>
<keyword evidence="2" id="KW-0805">Transcription regulation</keyword>
<dbReference type="GO" id="GO:0006352">
    <property type="term" value="P:DNA-templated transcription initiation"/>
    <property type="evidence" value="ECO:0007669"/>
    <property type="project" value="InterPro"/>
</dbReference>
<dbReference type="NCBIfam" id="TIGR02937">
    <property type="entry name" value="sigma70-ECF"/>
    <property type="match status" value="1"/>
</dbReference>
<dbReference type="InterPro" id="IPR013324">
    <property type="entry name" value="RNA_pol_sigma_r3/r4-like"/>
</dbReference>
<dbReference type="InterPro" id="IPR036388">
    <property type="entry name" value="WH-like_DNA-bd_sf"/>
</dbReference>
<dbReference type="Gene3D" id="1.10.10.10">
    <property type="entry name" value="Winged helix-like DNA-binding domain superfamily/Winged helix DNA-binding domain"/>
    <property type="match status" value="1"/>
</dbReference>
<dbReference type="PANTHER" id="PTHR43133">
    <property type="entry name" value="RNA POLYMERASE ECF-TYPE SIGMA FACTO"/>
    <property type="match status" value="1"/>
</dbReference>
<dbReference type="PANTHER" id="PTHR43133:SF63">
    <property type="entry name" value="RNA POLYMERASE SIGMA FACTOR FECI-RELATED"/>
    <property type="match status" value="1"/>
</dbReference>
<name>A0A2S0IEL9_9BURK</name>
<dbReference type="OrthoDB" id="9783733at2"/>
<evidence type="ECO:0000256" key="1">
    <source>
        <dbReference type="ARBA" id="ARBA00010641"/>
    </source>
</evidence>
<protein>
    <submittedName>
        <fullName evidence="7">RNA polymerase subunit sigma-70</fullName>
    </submittedName>
</protein>
<dbReference type="Gene3D" id="1.10.1740.10">
    <property type="match status" value="1"/>
</dbReference>
<comment type="similarity">
    <text evidence="1">Belongs to the sigma-70 factor family. ECF subfamily.</text>
</comment>
<accession>A0A2S0IEL9</accession>
<dbReference type="GO" id="GO:0016987">
    <property type="term" value="F:sigma factor activity"/>
    <property type="evidence" value="ECO:0007669"/>
    <property type="project" value="UniProtKB-KW"/>
</dbReference>
<keyword evidence="3" id="KW-0731">Sigma factor</keyword>
<dbReference type="InterPro" id="IPR013249">
    <property type="entry name" value="RNA_pol_sigma70_r4_t2"/>
</dbReference>
<evidence type="ECO:0000259" key="5">
    <source>
        <dbReference type="Pfam" id="PF04542"/>
    </source>
</evidence>
<dbReference type="RefSeq" id="WP_105241019.1">
    <property type="nucleotide sequence ID" value="NZ_CP023270.1"/>
</dbReference>
<keyword evidence="8" id="KW-1185">Reference proteome</keyword>
<evidence type="ECO:0000313" key="8">
    <source>
        <dbReference type="Proteomes" id="UP000239477"/>
    </source>
</evidence>
<dbReference type="Pfam" id="PF04542">
    <property type="entry name" value="Sigma70_r2"/>
    <property type="match status" value="1"/>
</dbReference>
<sequence>MPQPATTRDTLAALYQTHRRQLLHTAARILGSRDLANDVVQDTYLKLLERPAPADLREPAAYLFQTVRHLSIDYHRRRVFEANLFASQEDGQHAVSDAVAEDAAVSHQALALAADALARMSARTRRAFELHRLEGCTQRDVARELGVSATLVNFMIRDADAALSSCREYLLPG</sequence>
<dbReference type="InterPro" id="IPR013325">
    <property type="entry name" value="RNA_pol_sigma_r2"/>
</dbReference>
<dbReference type="SUPFAM" id="SSF88946">
    <property type="entry name" value="Sigma2 domain of RNA polymerase sigma factors"/>
    <property type="match status" value="1"/>
</dbReference>
<evidence type="ECO:0000256" key="4">
    <source>
        <dbReference type="ARBA" id="ARBA00023163"/>
    </source>
</evidence>
<feature type="domain" description="RNA polymerase sigma-70 region 2" evidence="5">
    <location>
        <begin position="14"/>
        <end position="78"/>
    </location>
</feature>
<dbReference type="InterPro" id="IPR014284">
    <property type="entry name" value="RNA_pol_sigma-70_dom"/>
</dbReference>
<dbReference type="EMBL" id="CP023270">
    <property type="protein sequence ID" value="AVJ30408.1"/>
    <property type="molecule type" value="Genomic_DNA"/>
</dbReference>
<evidence type="ECO:0000259" key="6">
    <source>
        <dbReference type="Pfam" id="PF08281"/>
    </source>
</evidence>
<evidence type="ECO:0000313" key="7">
    <source>
        <dbReference type="EMBL" id="AVJ30408.1"/>
    </source>
</evidence>
<proteinExistence type="inferred from homology"/>
<dbReference type="SUPFAM" id="SSF88659">
    <property type="entry name" value="Sigma3 and sigma4 domains of RNA polymerase sigma factors"/>
    <property type="match status" value="1"/>
</dbReference>
<dbReference type="Pfam" id="PF08281">
    <property type="entry name" value="Sigma70_r4_2"/>
    <property type="match status" value="1"/>
</dbReference>
<reference evidence="7 8" key="1">
    <citation type="submission" date="2017-09" db="EMBL/GenBank/DDBJ databases">
        <title>Genomic, metabolic, and phenotypic characteristics of bacterial isolates from the natural microbiome of the model nematode Caenorhabditis elegans.</title>
        <authorList>
            <person name="Zimmermann J."/>
            <person name="Obeng N."/>
            <person name="Yang W."/>
            <person name="Obeng O."/>
            <person name="Kissoyan K."/>
            <person name="Pees B."/>
            <person name="Dirksen P."/>
            <person name="Hoppner M."/>
            <person name="Franke A."/>
            <person name="Rosenstiel P."/>
            <person name="Leippe M."/>
            <person name="Dierking K."/>
            <person name="Kaleta C."/>
            <person name="Schulenburg H."/>
        </authorList>
    </citation>
    <scope>NUCLEOTIDE SEQUENCE [LARGE SCALE GENOMIC DNA]</scope>
    <source>
        <strain evidence="7 8">MYb73</strain>
    </source>
</reference>
<dbReference type="GO" id="GO:0003677">
    <property type="term" value="F:DNA binding"/>
    <property type="evidence" value="ECO:0007669"/>
    <property type="project" value="InterPro"/>
</dbReference>
<dbReference type="InterPro" id="IPR039425">
    <property type="entry name" value="RNA_pol_sigma-70-like"/>
</dbReference>
<dbReference type="AlphaFoldDB" id="A0A2S0IEL9"/>
<evidence type="ECO:0000256" key="3">
    <source>
        <dbReference type="ARBA" id="ARBA00023082"/>
    </source>
</evidence>